<dbReference type="Proteomes" id="UP000029120">
    <property type="component" value="Chromosome 2"/>
</dbReference>
<evidence type="ECO:0000313" key="4">
    <source>
        <dbReference type="Proteomes" id="UP000029120"/>
    </source>
</evidence>
<accession>A0A087HG13</accession>
<feature type="compositionally biased region" description="Low complexity" evidence="2">
    <location>
        <begin position="24"/>
        <end position="94"/>
    </location>
</feature>
<evidence type="ECO:0000313" key="3">
    <source>
        <dbReference type="EMBL" id="KFK41065.1"/>
    </source>
</evidence>
<sequence>MELPRSFRSLAPRTTGSGKPPTPTTATTSAAPTTVPAPAALNPAVPTTAPASAKPTTAPASAKPTTAPASAKPTTAPASEPRATTSAKKTTTTAKRSRLPFLTRTDLVTALPATLPCDYDAKRAAKGKSHERKIARDRVIGMTGWERNTGHEPEAGVENFKKQVEDEKHRTENSHNAVDELRVERDTAFAQIDRKNKELIDKAKEIATLKAEAQRSATALLAEAEKSVTAFAAAEEREQYSAAIVKKRDGELSKVVDRLRRADDQIQSPERKIVRAKDKFDELQGDPRKNMVYQVHR</sequence>
<gene>
    <name evidence="3" type="ordered locus">AALP_Aa2g080800</name>
</gene>
<dbReference type="EMBL" id="CM002870">
    <property type="protein sequence ID" value="KFK41065.1"/>
    <property type="molecule type" value="Genomic_DNA"/>
</dbReference>
<proteinExistence type="predicted"/>
<dbReference type="Gramene" id="KFK41065">
    <property type="protein sequence ID" value="KFK41065"/>
    <property type="gene ID" value="AALP_AA2G080800"/>
</dbReference>
<evidence type="ECO:0000256" key="1">
    <source>
        <dbReference type="SAM" id="Coils"/>
    </source>
</evidence>
<evidence type="ECO:0000256" key="2">
    <source>
        <dbReference type="SAM" id="MobiDB-lite"/>
    </source>
</evidence>
<protein>
    <submittedName>
        <fullName evidence="3">Uncharacterized protein</fullName>
    </submittedName>
</protein>
<keyword evidence="1" id="KW-0175">Coiled coil</keyword>
<dbReference type="AlphaFoldDB" id="A0A087HG13"/>
<organism evidence="3 4">
    <name type="scientific">Arabis alpina</name>
    <name type="common">Alpine rock-cress</name>
    <dbReference type="NCBI Taxonomy" id="50452"/>
    <lineage>
        <taxon>Eukaryota</taxon>
        <taxon>Viridiplantae</taxon>
        <taxon>Streptophyta</taxon>
        <taxon>Embryophyta</taxon>
        <taxon>Tracheophyta</taxon>
        <taxon>Spermatophyta</taxon>
        <taxon>Magnoliopsida</taxon>
        <taxon>eudicotyledons</taxon>
        <taxon>Gunneridae</taxon>
        <taxon>Pentapetalae</taxon>
        <taxon>rosids</taxon>
        <taxon>malvids</taxon>
        <taxon>Brassicales</taxon>
        <taxon>Brassicaceae</taxon>
        <taxon>Arabideae</taxon>
        <taxon>Arabis</taxon>
    </lineage>
</organism>
<keyword evidence="4" id="KW-1185">Reference proteome</keyword>
<name>A0A087HG13_ARAAL</name>
<feature type="coiled-coil region" evidence="1">
    <location>
        <begin position="178"/>
        <end position="212"/>
    </location>
</feature>
<reference evidence="4" key="1">
    <citation type="journal article" date="2015" name="Nat. Plants">
        <title>Genome expansion of Arabis alpina linked with retrotransposition and reduced symmetric DNA methylation.</title>
        <authorList>
            <person name="Willing E.M."/>
            <person name="Rawat V."/>
            <person name="Mandakova T."/>
            <person name="Maumus F."/>
            <person name="James G.V."/>
            <person name="Nordstroem K.J."/>
            <person name="Becker C."/>
            <person name="Warthmann N."/>
            <person name="Chica C."/>
            <person name="Szarzynska B."/>
            <person name="Zytnicki M."/>
            <person name="Albani M.C."/>
            <person name="Kiefer C."/>
            <person name="Bergonzi S."/>
            <person name="Castaings L."/>
            <person name="Mateos J.L."/>
            <person name="Berns M.C."/>
            <person name="Bujdoso N."/>
            <person name="Piofczyk T."/>
            <person name="de Lorenzo L."/>
            <person name="Barrero-Sicilia C."/>
            <person name="Mateos I."/>
            <person name="Piednoel M."/>
            <person name="Hagmann J."/>
            <person name="Chen-Min-Tao R."/>
            <person name="Iglesias-Fernandez R."/>
            <person name="Schuster S.C."/>
            <person name="Alonso-Blanco C."/>
            <person name="Roudier F."/>
            <person name="Carbonero P."/>
            <person name="Paz-Ares J."/>
            <person name="Davis S.J."/>
            <person name="Pecinka A."/>
            <person name="Quesneville H."/>
            <person name="Colot V."/>
            <person name="Lysak M.A."/>
            <person name="Weigel D."/>
            <person name="Coupland G."/>
            <person name="Schneeberger K."/>
        </authorList>
    </citation>
    <scope>NUCLEOTIDE SEQUENCE [LARGE SCALE GENOMIC DNA]</scope>
    <source>
        <strain evidence="4">cv. Pajares</strain>
    </source>
</reference>
<feature type="region of interest" description="Disordered" evidence="2">
    <location>
        <begin position="1"/>
        <end position="99"/>
    </location>
</feature>